<dbReference type="InterPro" id="IPR029062">
    <property type="entry name" value="Class_I_gatase-like"/>
</dbReference>
<evidence type="ECO:0000313" key="1">
    <source>
        <dbReference type="EMBL" id="MEQ2562918.1"/>
    </source>
</evidence>
<reference evidence="1 2" key="1">
    <citation type="submission" date="2024-03" db="EMBL/GenBank/DDBJ databases">
        <title>Human intestinal bacterial collection.</title>
        <authorList>
            <person name="Pauvert C."/>
            <person name="Hitch T.C.A."/>
            <person name="Clavel T."/>
        </authorList>
    </citation>
    <scope>NUCLEOTIDE SEQUENCE [LARGE SCALE GENOMIC DNA]</scope>
    <source>
        <strain evidence="1 2">CLA-AP-H27</strain>
    </source>
</reference>
<dbReference type="PROSITE" id="PS51273">
    <property type="entry name" value="GATASE_TYPE_1"/>
    <property type="match status" value="1"/>
</dbReference>
<protein>
    <submittedName>
        <fullName evidence="1">Gamma-glutamyl-gamma-aminobutyrate hydrolase family protein</fullName>
    </submittedName>
</protein>
<comment type="caution">
    <text evidence="1">The sequence shown here is derived from an EMBL/GenBank/DDBJ whole genome shotgun (WGS) entry which is preliminary data.</text>
</comment>
<dbReference type="Pfam" id="PF07722">
    <property type="entry name" value="Peptidase_C26"/>
    <property type="match status" value="1"/>
</dbReference>
<keyword evidence="1" id="KW-0378">Hydrolase</keyword>
<dbReference type="EMBL" id="JBBMFJ010000011">
    <property type="protein sequence ID" value="MEQ2562918.1"/>
    <property type="molecule type" value="Genomic_DNA"/>
</dbReference>
<dbReference type="PANTHER" id="PTHR43235:SF1">
    <property type="entry name" value="GLUTAMINE AMIDOTRANSFERASE PB2B2.05-RELATED"/>
    <property type="match status" value="1"/>
</dbReference>
<evidence type="ECO:0000313" key="2">
    <source>
        <dbReference type="Proteomes" id="UP001437460"/>
    </source>
</evidence>
<sequence length="242" mass="26115">MMLPKIGITTINTKNPVSGAPLSTNGWTYNDAVTKGGGVPFLLPSVTNEDQLDAMVEACDGFIFSGGADITPCCYGEMAHPLVGDTSLKLDRSQIGLIRRVIKTRKPFLAICRGHQVLNVACGGTLYQDNSLHGEGTARHMIKDDRGDVSHQVTLKPGTTLYNMFGERVWTNSYHHQSVKKLGDGLKIAGTADDGIVEAIELIDYPYGLGIQWHPEAMLVASDDMLPVFTGLIEAAKKAADK</sequence>
<dbReference type="RefSeq" id="WP_177292108.1">
    <property type="nucleotide sequence ID" value="NZ_JBBMFJ010000011.1"/>
</dbReference>
<gene>
    <name evidence="1" type="ORF">WMO41_07040</name>
</gene>
<dbReference type="CDD" id="cd01745">
    <property type="entry name" value="GATase1_2"/>
    <property type="match status" value="1"/>
</dbReference>
<dbReference type="Gene3D" id="3.40.50.880">
    <property type="match status" value="1"/>
</dbReference>
<dbReference type="PANTHER" id="PTHR43235">
    <property type="entry name" value="GLUTAMINE AMIDOTRANSFERASE PB2B2.05-RELATED"/>
    <property type="match status" value="1"/>
</dbReference>
<keyword evidence="2" id="KW-1185">Reference proteome</keyword>
<dbReference type="InterPro" id="IPR044668">
    <property type="entry name" value="PuuD-like"/>
</dbReference>
<organism evidence="1 2">
    <name type="scientific">Ventrimonas faecis</name>
    <dbReference type="NCBI Taxonomy" id="3133170"/>
    <lineage>
        <taxon>Bacteria</taxon>
        <taxon>Bacillati</taxon>
        <taxon>Bacillota</taxon>
        <taxon>Clostridia</taxon>
        <taxon>Lachnospirales</taxon>
        <taxon>Lachnospiraceae</taxon>
        <taxon>Ventrimonas</taxon>
    </lineage>
</organism>
<dbReference type="SUPFAM" id="SSF52317">
    <property type="entry name" value="Class I glutamine amidotransferase-like"/>
    <property type="match status" value="1"/>
</dbReference>
<dbReference type="Proteomes" id="UP001437460">
    <property type="component" value="Unassembled WGS sequence"/>
</dbReference>
<proteinExistence type="predicted"/>
<accession>A0ABV1HMT4</accession>
<dbReference type="GO" id="GO:0016787">
    <property type="term" value="F:hydrolase activity"/>
    <property type="evidence" value="ECO:0007669"/>
    <property type="project" value="UniProtKB-KW"/>
</dbReference>
<name>A0ABV1HMT4_9FIRM</name>
<dbReference type="InterPro" id="IPR011697">
    <property type="entry name" value="Peptidase_C26"/>
</dbReference>